<dbReference type="GO" id="GO:0031428">
    <property type="term" value="C:box C/D methylation guide snoRNP complex"/>
    <property type="evidence" value="ECO:0007669"/>
    <property type="project" value="InterPro"/>
</dbReference>
<dbReference type="SUPFAM" id="SSF89124">
    <property type="entry name" value="Nop domain"/>
    <property type="match status" value="1"/>
</dbReference>
<dbReference type="EMBL" id="FWYE01000001">
    <property type="protein sequence ID" value="SMD30441.1"/>
    <property type="molecule type" value="Genomic_DNA"/>
</dbReference>
<reference evidence="2 3" key="1">
    <citation type="submission" date="2017-04" db="EMBL/GenBank/DDBJ databases">
        <authorList>
            <person name="Varghese N."/>
            <person name="Submissions S."/>
        </authorList>
    </citation>
    <scope>NUCLEOTIDE SEQUENCE [LARGE SCALE GENOMIC DNA]</scope>
    <source>
        <strain evidence="2 3">DSM 9789</strain>
    </source>
</reference>
<dbReference type="Pfam" id="PF01798">
    <property type="entry name" value="Nop"/>
    <property type="match status" value="1"/>
</dbReference>
<dbReference type="PANTHER" id="PTHR10894:SF0">
    <property type="entry name" value="NUCLEOLAR PROTEIN 56"/>
    <property type="match status" value="1"/>
</dbReference>
<dbReference type="AlphaFoldDB" id="A0A8G2FVU7"/>
<dbReference type="PROSITE" id="PS51358">
    <property type="entry name" value="NOP"/>
    <property type="match status" value="1"/>
</dbReference>
<protein>
    <submittedName>
        <fullName evidence="2">Nucleolar protein 56</fullName>
    </submittedName>
</protein>
<accession>A0A8G2FVU7</accession>
<dbReference type="PANTHER" id="PTHR10894">
    <property type="entry name" value="NUCLEOLAR PROTEIN 5 NUCLEOLAR PROTEIN NOP5 NOP58"/>
    <property type="match status" value="1"/>
</dbReference>
<dbReference type="InterPro" id="IPR036070">
    <property type="entry name" value="Nop_dom_sf"/>
</dbReference>
<dbReference type="Proteomes" id="UP000192315">
    <property type="component" value="Unassembled WGS sequence"/>
</dbReference>
<organism evidence="2 3">
    <name type="scientific">Picrophilus torridus (strain ATCC 700027 / DSM 9790 / JCM 10055 / NBRC 100828 / KAW 2/3)</name>
    <dbReference type="NCBI Taxonomy" id="1122961"/>
    <lineage>
        <taxon>Archaea</taxon>
        <taxon>Methanobacteriati</taxon>
        <taxon>Thermoplasmatota</taxon>
        <taxon>Thermoplasmata</taxon>
        <taxon>Thermoplasmatales</taxon>
        <taxon>Picrophilaceae</taxon>
        <taxon>Picrophilus</taxon>
    </lineage>
</organism>
<comment type="caution">
    <text evidence="2">The sequence shown here is derived from an EMBL/GenBank/DDBJ whole genome shotgun (WGS) entry which is preliminary data.</text>
</comment>
<sequence length="166" mass="18910">MLDVKYSKDPCTFFKSISGNEIENSLGSFGSSLCDFRTYLDDYIKKKMQDYMPNTMSLLGYDLTMEYLVRSGGLKNLIKYPASTLQILGAEKSFFRFYGTGKTPKHGIIFNYPGLASLPAKSRGKLARIICNKLAITLKMDYYKTGNNLNYKDLIDKKMAELKKLR</sequence>
<dbReference type="GO" id="GO:0030515">
    <property type="term" value="F:snoRNA binding"/>
    <property type="evidence" value="ECO:0007669"/>
    <property type="project" value="InterPro"/>
</dbReference>
<dbReference type="InterPro" id="IPR042239">
    <property type="entry name" value="Nop_C"/>
</dbReference>
<evidence type="ECO:0000259" key="1">
    <source>
        <dbReference type="PROSITE" id="PS51358"/>
    </source>
</evidence>
<feature type="domain" description="Nop" evidence="1">
    <location>
        <begin position="51"/>
        <end position="164"/>
    </location>
</feature>
<dbReference type="Gene3D" id="1.10.246.90">
    <property type="entry name" value="Nop domain"/>
    <property type="match status" value="1"/>
</dbReference>
<proteinExistence type="predicted"/>
<dbReference type="InterPro" id="IPR002687">
    <property type="entry name" value="Nop_dom"/>
</dbReference>
<name>A0A8G2FVU7_PICTO</name>
<evidence type="ECO:0000313" key="2">
    <source>
        <dbReference type="EMBL" id="SMD30441.1"/>
    </source>
</evidence>
<dbReference type="InterPro" id="IPR045056">
    <property type="entry name" value="Nop56/Nop58"/>
</dbReference>
<gene>
    <name evidence="2" type="ORF">SAMN02745355_0322</name>
</gene>
<keyword evidence="3" id="KW-1185">Reference proteome</keyword>
<evidence type="ECO:0000313" key="3">
    <source>
        <dbReference type="Proteomes" id="UP000192315"/>
    </source>
</evidence>